<dbReference type="SMART" id="SM00267">
    <property type="entry name" value="GGDEF"/>
    <property type="match status" value="1"/>
</dbReference>
<dbReference type="EMBL" id="JAPQES010000001">
    <property type="protein sequence ID" value="MCY6369349.1"/>
    <property type="molecule type" value="Genomic_DNA"/>
</dbReference>
<feature type="transmembrane region" description="Helical" evidence="2">
    <location>
        <begin position="30"/>
        <end position="48"/>
    </location>
</feature>
<reference evidence="4" key="1">
    <citation type="submission" date="2022-12" db="EMBL/GenBank/DDBJ databases">
        <authorList>
            <person name="Wang J."/>
        </authorList>
    </citation>
    <scope>NUCLEOTIDE SEQUENCE</scope>
    <source>
        <strain evidence="4">HY-42-06</strain>
    </source>
</reference>
<dbReference type="PANTHER" id="PTHR45138">
    <property type="entry name" value="REGULATORY COMPONENTS OF SENSORY TRANSDUCTION SYSTEM"/>
    <property type="match status" value="1"/>
</dbReference>
<dbReference type="Proteomes" id="UP001079657">
    <property type="component" value="Unassembled WGS sequence"/>
</dbReference>
<comment type="caution">
    <text evidence="4">The sequence shown here is derived from an EMBL/GenBank/DDBJ whole genome shotgun (WGS) entry which is preliminary data.</text>
</comment>
<dbReference type="CDD" id="cd01949">
    <property type="entry name" value="GGDEF"/>
    <property type="match status" value="1"/>
</dbReference>
<dbReference type="Pfam" id="PF00990">
    <property type="entry name" value="GGDEF"/>
    <property type="match status" value="1"/>
</dbReference>
<feature type="transmembrane region" description="Helical" evidence="2">
    <location>
        <begin position="142"/>
        <end position="159"/>
    </location>
</feature>
<feature type="transmembrane region" description="Helical" evidence="2">
    <location>
        <begin position="92"/>
        <end position="111"/>
    </location>
</feature>
<dbReference type="InterPro" id="IPR043128">
    <property type="entry name" value="Rev_trsase/Diguanyl_cyclase"/>
</dbReference>
<feature type="domain" description="GGDEF" evidence="3">
    <location>
        <begin position="255"/>
        <end position="383"/>
    </location>
</feature>
<dbReference type="PROSITE" id="PS50887">
    <property type="entry name" value="GGDEF"/>
    <property type="match status" value="1"/>
</dbReference>
<evidence type="ECO:0000256" key="1">
    <source>
        <dbReference type="SAM" id="Coils"/>
    </source>
</evidence>
<name>A0ABT4CJX1_9CLOT</name>
<evidence type="ECO:0000313" key="4">
    <source>
        <dbReference type="EMBL" id="MCY6369349.1"/>
    </source>
</evidence>
<dbReference type="SUPFAM" id="SSF55073">
    <property type="entry name" value="Nucleotide cyclase"/>
    <property type="match status" value="1"/>
</dbReference>
<dbReference type="NCBIfam" id="TIGR00254">
    <property type="entry name" value="GGDEF"/>
    <property type="match status" value="1"/>
</dbReference>
<feature type="transmembrane region" description="Helical" evidence="2">
    <location>
        <begin position="117"/>
        <end position="135"/>
    </location>
</feature>
<organism evidence="4 5">
    <name type="scientific">Clostridium ganghwense</name>
    <dbReference type="NCBI Taxonomy" id="312089"/>
    <lineage>
        <taxon>Bacteria</taxon>
        <taxon>Bacillati</taxon>
        <taxon>Bacillota</taxon>
        <taxon>Clostridia</taxon>
        <taxon>Eubacteriales</taxon>
        <taxon>Clostridiaceae</taxon>
        <taxon>Clostridium</taxon>
    </lineage>
</organism>
<dbReference type="InterPro" id="IPR000160">
    <property type="entry name" value="GGDEF_dom"/>
</dbReference>
<dbReference type="InterPro" id="IPR050469">
    <property type="entry name" value="Diguanylate_Cyclase"/>
</dbReference>
<dbReference type="Gene3D" id="3.30.70.270">
    <property type="match status" value="1"/>
</dbReference>
<dbReference type="InterPro" id="IPR029787">
    <property type="entry name" value="Nucleotide_cyclase"/>
</dbReference>
<evidence type="ECO:0000259" key="3">
    <source>
        <dbReference type="PROSITE" id="PS50887"/>
    </source>
</evidence>
<keyword evidence="2" id="KW-0812">Transmembrane</keyword>
<evidence type="ECO:0000313" key="5">
    <source>
        <dbReference type="Proteomes" id="UP001079657"/>
    </source>
</evidence>
<keyword evidence="5" id="KW-1185">Reference proteome</keyword>
<gene>
    <name evidence="4" type="ORF">OXH55_01650</name>
</gene>
<proteinExistence type="predicted"/>
<accession>A0ABT4CJX1</accession>
<keyword evidence="1" id="KW-0175">Coiled coil</keyword>
<keyword evidence="2" id="KW-0472">Membrane</keyword>
<sequence length="383" mass="45059">MFSFHKNLFHPVLLQHKQDFFEKRFMHNNLSILFLSVYLTIEQMYYCLYVREPGSFIQKVHFFTAIIMLFYAIVSIYIQMKRPLCTSWLHKIYEISFGFYGFLIAIIRGLLIPNNVFPLPTIYIAVLYGFAVIFCFHPVKSFFVYGLTSAILIVAFPIFQPTIIQNSYIQDILSNNIISWIASIINYEKYVKEFINQKIINQNNEELKEKTLQIEKMNEKLKAISIKDGLTNIYNRRKLDEILECEYNRAKRYCREFSIILLDLDWFKSVNDTYGHNVGDKVLIETCKILKNNIRNSDMVGRWGGEEFLIICPDTTMQQALHMAERLRKAIETYKFSVVNKRTGSFGVATYKNRDTIESLINRADKGLYKAKENGRNRVEITE</sequence>
<evidence type="ECO:0000256" key="2">
    <source>
        <dbReference type="SAM" id="Phobius"/>
    </source>
</evidence>
<feature type="transmembrane region" description="Helical" evidence="2">
    <location>
        <begin position="60"/>
        <end position="80"/>
    </location>
</feature>
<dbReference type="RefSeq" id="WP_268047667.1">
    <property type="nucleotide sequence ID" value="NZ_JAPQES010000001.1"/>
</dbReference>
<protein>
    <submittedName>
        <fullName evidence="4">GGDEF domain-containing protein</fullName>
    </submittedName>
</protein>
<dbReference type="PANTHER" id="PTHR45138:SF9">
    <property type="entry name" value="DIGUANYLATE CYCLASE DGCM-RELATED"/>
    <property type="match status" value="1"/>
</dbReference>
<feature type="coiled-coil region" evidence="1">
    <location>
        <begin position="200"/>
        <end position="227"/>
    </location>
</feature>
<keyword evidence="2" id="KW-1133">Transmembrane helix</keyword>